<accession>A0A160TKN7</accession>
<dbReference type="InterPro" id="IPR058513">
    <property type="entry name" value="DUF8200"/>
</dbReference>
<dbReference type="Pfam" id="PF26624">
    <property type="entry name" value="DUF8200"/>
    <property type="match status" value="1"/>
</dbReference>
<dbReference type="NCBIfam" id="NF047636">
    <property type="entry name" value="CC_3452_fam"/>
    <property type="match status" value="1"/>
</dbReference>
<dbReference type="EMBL" id="CZQE01000218">
    <property type="protein sequence ID" value="CUS45173.1"/>
    <property type="molecule type" value="Genomic_DNA"/>
</dbReference>
<sequence>MTRILSIAAALAASVMMLAPVASSAQGPEGYYTATPVAQPTKTSFITSNLMWKWRDTAFTANKAPARDNIVCQMIVQRAGALSAFTAGGQAFDADALAKCNARAK</sequence>
<reference evidence="1" key="1">
    <citation type="submission" date="2015-10" db="EMBL/GenBank/DDBJ databases">
        <authorList>
            <person name="Gilbert D.G."/>
        </authorList>
    </citation>
    <scope>NUCLEOTIDE SEQUENCE</scope>
</reference>
<dbReference type="AlphaFoldDB" id="A0A160TKN7"/>
<gene>
    <name evidence="1" type="ORF">MGWOODY_Smn3745</name>
</gene>
<dbReference type="InterPro" id="IPR058067">
    <property type="entry name" value="CC_3452-like"/>
</dbReference>
<proteinExistence type="predicted"/>
<organism evidence="1">
    <name type="scientific">hydrothermal vent metagenome</name>
    <dbReference type="NCBI Taxonomy" id="652676"/>
    <lineage>
        <taxon>unclassified sequences</taxon>
        <taxon>metagenomes</taxon>
        <taxon>ecological metagenomes</taxon>
    </lineage>
</organism>
<evidence type="ECO:0000313" key="1">
    <source>
        <dbReference type="EMBL" id="CUS45173.1"/>
    </source>
</evidence>
<name>A0A160TKN7_9ZZZZ</name>
<protein>
    <submittedName>
        <fullName evidence="1">Uncharacterized protein</fullName>
    </submittedName>
</protein>